<organism evidence="1">
    <name type="scientific">marine sediment metagenome</name>
    <dbReference type="NCBI Taxonomy" id="412755"/>
    <lineage>
        <taxon>unclassified sequences</taxon>
        <taxon>metagenomes</taxon>
        <taxon>ecological metagenomes</taxon>
    </lineage>
</organism>
<sequence length="48" mass="5737">MFEKYDLNKMLAEIKEDEKIDGAPKEKVSQDKIKKMMFDKLKEKKGMK</sequence>
<protein>
    <submittedName>
        <fullName evidence="1">Uncharacterized protein</fullName>
    </submittedName>
</protein>
<gene>
    <name evidence="1" type="ORF">S01H1_22706</name>
</gene>
<comment type="caution">
    <text evidence="1">The sequence shown here is derived from an EMBL/GenBank/DDBJ whole genome shotgun (WGS) entry which is preliminary data.</text>
</comment>
<dbReference type="EMBL" id="BARS01012881">
    <property type="protein sequence ID" value="GAF91151.1"/>
    <property type="molecule type" value="Genomic_DNA"/>
</dbReference>
<accession>X0TVC9</accession>
<reference evidence="1" key="1">
    <citation type="journal article" date="2014" name="Front. Microbiol.">
        <title>High frequency of phylogenetically diverse reductive dehalogenase-homologous genes in deep subseafloor sedimentary metagenomes.</title>
        <authorList>
            <person name="Kawai M."/>
            <person name="Futagami T."/>
            <person name="Toyoda A."/>
            <person name="Takaki Y."/>
            <person name="Nishi S."/>
            <person name="Hori S."/>
            <person name="Arai W."/>
            <person name="Tsubouchi T."/>
            <person name="Morono Y."/>
            <person name="Uchiyama I."/>
            <person name="Ito T."/>
            <person name="Fujiyama A."/>
            <person name="Inagaki F."/>
            <person name="Takami H."/>
        </authorList>
    </citation>
    <scope>NUCLEOTIDE SEQUENCE</scope>
    <source>
        <strain evidence="1">Expedition CK06-06</strain>
    </source>
</reference>
<name>X0TVC9_9ZZZZ</name>
<proteinExistence type="predicted"/>
<dbReference type="AlphaFoldDB" id="X0TVC9"/>
<evidence type="ECO:0000313" key="1">
    <source>
        <dbReference type="EMBL" id="GAF91151.1"/>
    </source>
</evidence>